<keyword evidence="13" id="KW-1185">Reference proteome</keyword>
<dbReference type="Proteomes" id="UP001229421">
    <property type="component" value="Unassembled WGS sequence"/>
</dbReference>
<accession>A0AAD8KDG5</accession>
<dbReference type="GO" id="GO:0006508">
    <property type="term" value="P:proteolysis"/>
    <property type="evidence" value="ECO:0007669"/>
    <property type="project" value="UniProtKB-KW"/>
</dbReference>
<keyword evidence="4 10" id="KW-0121">Carboxypeptidase</keyword>
<dbReference type="FunFam" id="3.40.50.11320:FF:000002">
    <property type="entry name" value="Carboxypeptidase"/>
    <property type="match status" value="1"/>
</dbReference>
<keyword evidence="8" id="KW-1015">Disulfide bond</keyword>
<keyword evidence="7 10" id="KW-0378">Hydrolase</keyword>
<dbReference type="PROSITE" id="PS00131">
    <property type="entry name" value="CARBOXYPEPT_SER_SER"/>
    <property type="match status" value="1"/>
</dbReference>
<dbReference type="PANTHER" id="PTHR11802:SF32">
    <property type="entry name" value="SERINE CARBOXYPEPTIDASE-LIKE 29"/>
    <property type="match status" value="1"/>
</dbReference>
<feature type="transmembrane region" description="Helical" evidence="11">
    <location>
        <begin position="27"/>
        <end position="50"/>
    </location>
</feature>
<gene>
    <name evidence="12" type="ORF">QVD17_22901</name>
</gene>
<keyword evidence="11" id="KW-1133">Transmembrane helix</keyword>
<dbReference type="AlphaFoldDB" id="A0AAD8KDG5"/>
<dbReference type="InterPro" id="IPR033124">
    <property type="entry name" value="Ser_caboxypep_his_AS"/>
</dbReference>
<comment type="subcellular location">
    <subcellularLocation>
        <location evidence="1">Secreted</location>
    </subcellularLocation>
</comment>
<evidence type="ECO:0000256" key="1">
    <source>
        <dbReference type="ARBA" id="ARBA00004613"/>
    </source>
</evidence>
<dbReference type="InterPro" id="IPR001563">
    <property type="entry name" value="Peptidase_S10"/>
</dbReference>
<keyword evidence="3" id="KW-0964">Secreted</keyword>
<dbReference type="SUPFAM" id="SSF53474">
    <property type="entry name" value="alpha/beta-Hydrolases"/>
    <property type="match status" value="1"/>
</dbReference>
<evidence type="ECO:0000256" key="9">
    <source>
        <dbReference type="ARBA" id="ARBA00023180"/>
    </source>
</evidence>
<dbReference type="Gene3D" id="3.40.50.1820">
    <property type="entry name" value="alpha/beta hydrolase"/>
    <property type="match status" value="1"/>
</dbReference>
<evidence type="ECO:0000256" key="8">
    <source>
        <dbReference type="ARBA" id="ARBA00023157"/>
    </source>
</evidence>
<dbReference type="PRINTS" id="PR00724">
    <property type="entry name" value="CRBOXYPTASEC"/>
</dbReference>
<dbReference type="InterPro" id="IPR029058">
    <property type="entry name" value="AB_hydrolase_fold"/>
</dbReference>
<keyword evidence="11" id="KW-0812">Transmembrane</keyword>
<evidence type="ECO:0000256" key="10">
    <source>
        <dbReference type="RuleBase" id="RU361156"/>
    </source>
</evidence>
<proteinExistence type="inferred from homology"/>
<evidence type="ECO:0000256" key="4">
    <source>
        <dbReference type="ARBA" id="ARBA00022645"/>
    </source>
</evidence>
<dbReference type="EMBL" id="JAUHHV010000006">
    <property type="protein sequence ID" value="KAK1420929.1"/>
    <property type="molecule type" value="Genomic_DNA"/>
</dbReference>
<evidence type="ECO:0000256" key="6">
    <source>
        <dbReference type="ARBA" id="ARBA00022729"/>
    </source>
</evidence>
<dbReference type="GO" id="GO:0005576">
    <property type="term" value="C:extracellular region"/>
    <property type="evidence" value="ECO:0007669"/>
    <property type="project" value="UniProtKB-SubCell"/>
</dbReference>
<evidence type="ECO:0000256" key="3">
    <source>
        <dbReference type="ARBA" id="ARBA00022525"/>
    </source>
</evidence>
<reference evidence="12" key="1">
    <citation type="journal article" date="2023" name="bioRxiv">
        <title>Improved chromosome-level genome assembly for marigold (Tagetes erecta).</title>
        <authorList>
            <person name="Jiang F."/>
            <person name="Yuan L."/>
            <person name="Wang S."/>
            <person name="Wang H."/>
            <person name="Xu D."/>
            <person name="Wang A."/>
            <person name="Fan W."/>
        </authorList>
    </citation>
    <scope>NUCLEOTIDE SEQUENCE</scope>
    <source>
        <strain evidence="12">WSJ</strain>
        <tissue evidence="12">Leaf</tissue>
    </source>
</reference>
<comment type="similarity">
    <text evidence="2 10">Belongs to the peptidase S10 family.</text>
</comment>
<dbReference type="GO" id="GO:0005773">
    <property type="term" value="C:vacuole"/>
    <property type="evidence" value="ECO:0007669"/>
    <property type="project" value="TreeGrafter"/>
</dbReference>
<protein>
    <recommendedName>
        <fullName evidence="10">Carboxypeptidase</fullName>
        <ecNumber evidence="10">3.4.16.-</ecNumber>
    </recommendedName>
</protein>
<keyword evidence="5 10" id="KW-0645">Protease</keyword>
<evidence type="ECO:0000313" key="13">
    <source>
        <dbReference type="Proteomes" id="UP001229421"/>
    </source>
</evidence>
<keyword evidence="6" id="KW-0732">Signal</keyword>
<dbReference type="PANTHER" id="PTHR11802">
    <property type="entry name" value="SERINE PROTEASE FAMILY S10 SERINE CARBOXYPEPTIDASE"/>
    <property type="match status" value="1"/>
</dbReference>
<name>A0AAD8KDG5_TARER</name>
<feature type="transmembrane region" description="Helical" evidence="11">
    <location>
        <begin position="70"/>
        <end position="88"/>
    </location>
</feature>
<evidence type="ECO:0000256" key="5">
    <source>
        <dbReference type="ARBA" id="ARBA00022670"/>
    </source>
</evidence>
<evidence type="ECO:0000256" key="7">
    <source>
        <dbReference type="ARBA" id="ARBA00022801"/>
    </source>
</evidence>
<dbReference type="Gene3D" id="3.40.50.11320">
    <property type="match status" value="1"/>
</dbReference>
<evidence type="ECO:0000313" key="12">
    <source>
        <dbReference type="EMBL" id="KAK1420929.1"/>
    </source>
</evidence>
<dbReference type="InterPro" id="IPR018202">
    <property type="entry name" value="Ser_caboxypep_ser_AS"/>
</dbReference>
<evidence type="ECO:0000256" key="2">
    <source>
        <dbReference type="ARBA" id="ARBA00009431"/>
    </source>
</evidence>
<evidence type="ECO:0000256" key="11">
    <source>
        <dbReference type="SAM" id="Phobius"/>
    </source>
</evidence>
<dbReference type="FunFam" id="3.40.50.1820:FF:000579">
    <property type="entry name" value="Carboxypeptidase"/>
    <property type="match status" value="1"/>
</dbReference>
<dbReference type="PROSITE" id="PS00560">
    <property type="entry name" value="CARBOXYPEPT_SER_HIS"/>
    <property type="match status" value="1"/>
</dbReference>
<sequence length="544" mass="61764">MSETISYIRSRTVWHHLNLNSNFQHHLPLITIIIIIFFIYIHPTSVLTIYLHLHLPLPRIKPYKMNISNWNWGFIIFILLSFTCSLSFSDSDPITQQKLDQVSNLPGQNFNVDFDHYAGYVTVNQEYGRALFYWFTEATEEPASKPLVLWLNGGPGCSSIAFGMAEEVGPFHVNKDGKSVYLNPYSWNTVANLLFLDSPVGVGYSYSNTSSDIFSNGDKRTASDALQFLLNWLERFPQYKGRDFYLTGESYAGHYVPQLSQAIVRYNKANTGSPINLKGYMVGNALTNDYTDHVGLFQFMWAAGMISDQTYKKSNELCDKESFIHPSRECDRIIDIGYQEMGNIDPYSIFTPPCTANSGTKRLLRKWHRVGHIGQSYDPCTEQHSILYFNLPEVQNALHAYHHNASRTWETCSNVVGLYWKDSPISVLDVYQELISSGLRIWMFSGDTDAVIPVTSTRYTIDALNLTTISPWRAWYEDGQVGGWTQKYEGLTFVTVRGAGHEVPLHKPKHALTLLKSFLTGISMAPFEQVIESKTSGSEQVSGF</sequence>
<organism evidence="12 13">
    <name type="scientific">Tagetes erecta</name>
    <name type="common">African marigold</name>
    <dbReference type="NCBI Taxonomy" id="13708"/>
    <lineage>
        <taxon>Eukaryota</taxon>
        <taxon>Viridiplantae</taxon>
        <taxon>Streptophyta</taxon>
        <taxon>Embryophyta</taxon>
        <taxon>Tracheophyta</taxon>
        <taxon>Spermatophyta</taxon>
        <taxon>Magnoliopsida</taxon>
        <taxon>eudicotyledons</taxon>
        <taxon>Gunneridae</taxon>
        <taxon>Pentapetalae</taxon>
        <taxon>asterids</taxon>
        <taxon>campanulids</taxon>
        <taxon>Asterales</taxon>
        <taxon>Asteraceae</taxon>
        <taxon>Asteroideae</taxon>
        <taxon>Heliantheae alliance</taxon>
        <taxon>Tageteae</taxon>
        <taxon>Tagetes</taxon>
    </lineage>
</organism>
<dbReference type="Gene3D" id="6.10.250.940">
    <property type="match status" value="1"/>
</dbReference>
<keyword evidence="9" id="KW-0325">Glycoprotein</keyword>
<dbReference type="EC" id="3.4.16.-" evidence="10"/>
<keyword evidence="11" id="KW-0472">Membrane</keyword>
<comment type="caution">
    <text evidence="12">The sequence shown here is derived from an EMBL/GenBank/DDBJ whole genome shotgun (WGS) entry which is preliminary data.</text>
</comment>
<dbReference type="GO" id="GO:0004185">
    <property type="term" value="F:serine-type carboxypeptidase activity"/>
    <property type="evidence" value="ECO:0007669"/>
    <property type="project" value="UniProtKB-UniRule"/>
</dbReference>
<dbReference type="Pfam" id="PF00450">
    <property type="entry name" value="Peptidase_S10"/>
    <property type="match status" value="1"/>
</dbReference>